<comment type="caution">
    <text evidence="1">The sequence shown here is derived from an EMBL/GenBank/DDBJ whole genome shotgun (WGS) entry which is preliminary data.</text>
</comment>
<organism evidence="1 2">
    <name type="scientific">Acrasis kona</name>
    <dbReference type="NCBI Taxonomy" id="1008807"/>
    <lineage>
        <taxon>Eukaryota</taxon>
        <taxon>Discoba</taxon>
        <taxon>Heterolobosea</taxon>
        <taxon>Tetramitia</taxon>
        <taxon>Eutetramitia</taxon>
        <taxon>Acrasidae</taxon>
        <taxon>Acrasis</taxon>
    </lineage>
</organism>
<accession>A0AAW2ZF00</accession>
<evidence type="ECO:0000313" key="1">
    <source>
        <dbReference type="EMBL" id="KAL0487380.1"/>
    </source>
</evidence>
<dbReference type="AlphaFoldDB" id="A0AAW2ZF00"/>
<name>A0AAW2ZF00_9EUKA</name>
<keyword evidence="2" id="KW-1185">Reference proteome</keyword>
<protein>
    <submittedName>
        <fullName evidence="1">MutL</fullName>
    </submittedName>
</protein>
<dbReference type="Proteomes" id="UP001431209">
    <property type="component" value="Unassembled WGS sequence"/>
</dbReference>
<evidence type="ECO:0000313" key="2">
    <source>
        <dbReference type="Proteomes" id="UP001431209"/>
    </source>
</evidence>
<gene>
    <name evidence="1" type="ORF">AKO1_000775</name>
</gene>
<reference evidence="1 2" key="1">
    <citation type="submission" date="2024-03" db="EMBL/GenBank/DDBJ databases">
        <title>The Acrasis kona genome and developmental transcriptomes reveal deep origins of eukaryotic multicellular pathways.</title>
        <authorList>
            <person name="Sheikh S."/>
            <person name="Fu C.-J."/>
            <person name="Brown M.W."/>
            <person name="Baldauf S.L."/>
        </authorList>
    </citation>
    <scope>NUCLEOTIDE SEQUENCE [LARGE SCALE GENOMIC DNA]</scope>
    <source>
        <strain evidence="1 2">ATCC MYA-3509</strain>
    </source>
</reference>
<proteinExistence type="predicted"/>
<sequence>MKPGFDKSNITPEQIRDKIRPMLAQLRKAEAELGNMRVLEAKEFESSIKLNEFVPQVGSKKLKLPNIAIAELPSTKPDGACDPLSPTTQQVARENWDRVFGVMSAAKKWKERWESNKISQSDGIIKRNNVTKSQILELRKTLLLLNRKKFLSERDKILMAAISEKLQKLDTKFVQNQQQLN</sequence>
<dbReference type="EMBL" id="JAOPGA020001336">
    <property type="protein sequence ID" value="KAL0487380.1"/>
    <property type="molecule type" value="Genomic_DNA"/>
</dbReference>